<feature type="chain" id="PRO_5046705031" evidence="5">
    <location>
        <begin position="25"/>
        <end position="556"/>
    </location>
</feature>
<feature type="domain" description="Solute-binding protein family 5" evidence="6">
    <location>
        <begin position="91"/>
        <end position="472"/>
    </location>
</feature>
<dbReference type="Gene3D" id="3.90.76.10">
    <property type="entry name" value="Dipeptide-binding Protein, Domain 1"/>
    <property type="match status" value="1"/>
</dbReference>
<evidence type="ECO:0000256" key="4">
    <source>
        <dbReference type="ARBA" id="ARBA00022729"/>
    </source>
</evidence>
<dbReference type="Proteomes" id="UP001158045">
    <property type="component" value="Unassembled WGS sequence"/>
</dbReference>
<evidence type="ECO:0000313" key="7">
    <source>
        <dbReference type="EMBL" id="MDH8679301.1"/>
    </source>
</evidence>
<accession>A0ABT6NFX8</accession>
<protein>
    <submittedName>
        <fullName evidence="7">Peptide ABC transporter substrate-binding protein</fullName>
    </submittedName>
</protein>
<name>A0ABT6NFX8_9FIRM</name>
<dbReference type="SUPFAM" id="SSF53850">
    <property type="entry name" value="Periplasmic binding protein-like II"/>
    <property type="match status" value="1"/>
</dbReference>
<evidence type="ECO:0000259" key="6">
    <source>
        <dbReference type="Pfam" id="PF00496"/>
    </source>
</evidence>
<proteinExistence type="inferred from homology"/>
<keyword evidence="3" id="KW-0813">Transport</keyword>
<comment type="subcellular location">
    <subcellularLocation>
        <location evidence="1">Cell envelope</location>
    </subcellularLocation>
</comment>
<evidence type="ECO:0000256" key="5">
    <source>
        <dbReference type="SAM" id="SignalP"/>
    </source>
</evidence>
<evidence type="ECO:0000313" key="8">
    <source>
        <dbReference type="Proteomes" id="UP001158045"/>
    </source>
</evidence>
<dbReference type="Gene3D" id="3.10.105.10">
    <property type="entry name" value="Dipeptide-binding Protein, Domain 3"/>
    <property type="match status" value="1"/>
</dbReference>
<dbReference type="Gene3D" id="3.40.190.10">
    <property type="entry name" value="Periplasmic binding protein-like II"/>
    <property type="match status" value="1"/>
</dbReference>
<evidence type="ECO:0000256" key="1">
    <source>
        <dbReference type="ARBA" id="ARBA00004196"/>
    </source>
</evidence>
<organism evidence="7 8">
    <name type="scientific">Fusibacter bizertensis</name>
    <dbReference type="NCBI Taxonomy" id="1488331"/>
    <lineage>
        <taxon>Bacteria</taxon>
        <taxon>Bacillati</taxon>
        <taxon>Bacillota</taxon>
        <taxon>Clostridia</taxon>
        <taxon>Eubacteriales</taxon>
        <taxon>Eubacteriales Family XII. Incertae Sedis</taxon>
        <taxon>Fusibacter</taxon>
    </lineage>
</organism>
<evidence type="ECO:0000256" key="3">
    <source>
        <dbReference type="ARBA" id="ARBA00022448"/>
    </source>
</evidence>
<dbReference type="RefSeq" id="WP_281095199.1">
    <property type="nucleotide sequence ID" value="NZ_JARYZI010000011.1"/>
</dbReference>
<reference evidence="7 8" key="1">
    <citation type="submission" date="2023-04" db="EMBL/GenBank/DDBJ databases">
        <title>Fusibacter bizertensis strain WBS, isolated from littoral bottom sediments of the Arctic seas - biochemical and genomic analysis.</title>
        <authorList>
            <person name="Brioukhanov A.L."/>
        </authorList>
    </citation>
    <scope>NUCLEOTIDE SEQUENCE [LARGE SCALE GENOMIC DNA]</scope>
    <source>
        <strain evidence="7 8">WBS</strain>
    </source>
</reference>
<dbReference type="InterPro" id="IPR000914">
    <property type="entry name" value="SBP_5_dom"/>
</dbReference>
<keyword evidence="8" id="KW-1185">Reference proteome</keyword>
<sequence length="556" mass="60780">MKKLISLLLILVLAVGMFSGCAKKEDDTTMETTNANGATEATTPTADKTLRIAVDVDLPSVDQNIATDGLSFEVIAAMIEGLYSMDEAGSLIPAIAKDYTVSDDGLTYTFNLRDAQWTNGTPVTANDFVYSWRRLVDPTTASEYSFIAEVAGIVNAAAVTAGEKPLTDLGVVAKDDKTLVVTLDRTVPYFLSLTAFAPFFPLNEAFVTEKGTDYAQSPEGLIANGPYKMAEWNKGYGFKLVKNETYYDAAAVEIGAIDYRVIKDPQTSALQFDSNELDVVKLTAELVDNYKDNSAYTQIDASYVWYASLNNDDPIFSNLNARKAFQHAINKENIVANILNDGSSVANFIVPTGLATGPDGKDFRETSKNDYGLFDVAAAQKYWDTAKTELGITETNIEILFDDSETVKKMAEFIQAELEANLPGLTVSLKAQPKKNRLEIMREGDFQVGLTRWGPDYADPLTYLELFLIGGSSNTPNFTNEKYDELVKASSTTLAADAAGRWEAMKEAEDILLDQFAGIAPLYQAGYSYLINPKVTGIEPHAIGTPFIYKNVKIAD</sequence>
<keyword evidence="4 5" id="KW-0732">Signal</keyword>
<dbReference type="Pfam" id="PF00496">
    <property type="entry name" value="SBP_bac_5"/>
    <property type="match status" value="1"/>
</dbReference>
<evidence type="ECO:0000256" key="2">
    <source>
        <dbReference type="ARBA" id="ARBA00005695"/>
    </source>
</evidence>
<dbReference type="PROSITE" id="PS51257">
    <property type="entry name" value="PROKAR_LIPOPROTEIN"/>
    <property type="match status" value="1"/>
</dbReference>
<dbReference type="CDD" id="cd08504">
    <property type="entry name" value="PBP2_OppA"/>
    <property type="match status" value="1"/>
</dbReference>
<dbReference type="InterPro" id="IPR030678">
    <property type="entry name" value="Peptide/Ni-bd"/>
</dbReference>
<comment type="similarity">
    <text evidence="2">Belongs to the bacterial solute-binding protein 5 family.</text>
</comment>
<dbReference type="EMBL" id="JARYZI010000011">
    <property type="protein sequence ID" value="MDH8679301.1"/>
    <property type="molecule type" value="Genomic_DNA"/>
</dbReference>
<dbReference type="InterPro" id="IPR039424">
    <property type="entry name" value="SBP_5"/>
</dbReference>
<gene>
    <name evidence="7" type="ORF">QE109_14175</name>
</gene>
<comment type="caution">
    <text evidence="7">The sequence shown here is derived from an EMBL/GenBank/DDBJ whole genome shotgun (WGS) entry which is preliminary data.</text>
</comment>
<dbReference type="PANTHER" id="PTHR30290">
    <property type="entry name" value="PERIPLASMIC BINDING COMPONENT OF ABC TRANSPORTER"/>
    <property type="match status" value="1"/>
</dbReference>
<dbReference type="PANTHER" id="PTHR30290:SF10">
    <property type="entry name" value="PERIPLASMIC OLIGOPEPTIDE-BINDING PROTEIN-RELATED"/>
    <property type="match status" value="1"/>
</dbReference>
<dbReference type="PIRSF" id="PIRSF002741">
    <property type="entry name" value="MppA"/>
    <property type="match status" value="1"/>
</dbReference>
<feature type="signal peptide" evidence="5">
    <location>
        <begin position="1"/>
        <end position="24"/>
    </location>
</feature>